<proteinExistence type="predicted"/>
<protein>
    <submittedName>
        <fullName evidence="3">ABC transporter permease subunit</fullName>
    </submittedName>
</protein>
<keyword evidence="4" id="KW-1185">Reference proteome</keyword>
<keyword evidence="2" id="KW-0472">Membrane</keyword>
<feature type="transmembrane region" description="Helical" evidence="2">
    <location>
        <begin position="140"/>
        <end position="164"/>
    </location>
</feature>
<evidence type="ECO:0000256" key="1">
    <source>
        <dbReference type="SAM" id="MobiDB-lite"/>
    </source>
</evidence>
<feature type="transmembrane region" description="Helical" evidence="2">
    <location>
        <begin position="89"/>
        <end position="112"/>
    </location>
</feature>
<accession>A0ABT0X8W3</accession>
<keyword evidence="2" id="KW-1133">Transmembrane helix</keyword>
<dbReference type="PANTHER" id="PTHR37305">
    <property type="entry name" value="INTEGRAL MEMBRANE PROTEIN-RELATED"/>
    <property type="match status" value="1"/>
</dbReference>
<feature type="region of interest" description="Disordered" evidence="1">
    <location>
        <begin position="1"/>
        <end position="32"/>
    </location>
</feature>
<evidence type="ECO:0000313" key="4">
    <source>
        <dbReference type="Proteomes" id="UP001167160"/>
    </source>
</evidence>
<dbReference type="Proteomes" id="UP001167160">
    <property type="component" value="Unassembled WGS sequence"/>
</dbReference>
<comment type="caution">
    <text evidence="3">The sequence shown here is derived from an EMBL/GenBank/DDBJ whole genome shotgun (WGS) entry which is preliminary data.</text>
</comment>
<evidence type="ECO:0000313" key="3">
    <source>
        <dbReference type="EMBL" id="MCM2578147.1"/>
    </source>
</evidence>
<feature type="transmembrane region" description="Helical" evidence="2">
    <location>
        <begin position="206"/>
        <end position="223"/>
    </location>
</feature>
<gene>
    <name evidence="3" type="ORF">M1E25_12405</name>
</gene>
<name>A0ABT0X8W3_9ACTN</name>
<dbReference type="PANTHER" id="PTHR37305:SF1">
    <property type="entry name" value="MEMBRANE PROTEIN"/>
    <property type="match status" value="1"/>
</dbReference>
<keyword evidence="2" id="KW-0812">Transmembrane</keyword>
<feature type="transmembrane region" description="Helical" evidence="2">
    <location>
        <begin position="58"/>
        <end position="77"/>
    </location>
</feature>
<feature type="transmembrane region" description="Helical" evidence="2">
    <location>
        <begin position="230"/>
        <end position="250"/>
    </location>
</feature>
<dbReference type="RefSeq" id="WP_251414176.1">
    <property type="nucleotide sequence ID" value="NZ_JAMQGM010000026.1"/>
</dbReference>
<reference evidence="3" key="1">
    <citation type="journal article" date="2023" name="Int. J. Syst. Evol. Microbiol.">
        <title>Streptomyces meridianus sp. nov. isolated from brackish water of the Tagus estuary in Alcochete, Portugal.</title>
        <authorList>
            <person name="Santos J.D.N."/>
            <person name="Klimek D."/>
            <person name="Calusinska M."/>
            <person name="Lobo Da Cunha A."/>
            <person name="Catita J."/>
            <person name="Goncalves H."/>
            <person name="Gonzalez I."/>
            <person name="Reyes F."/>
            <person name="Lage O.M."/>
        </authorList>
    </citation>
    <scope>NUCLEOTIDE SEQUENCE</scope>
    <source>
        <strain evidence="3">MTZ3.1</strain>
    </source>
</reference>
<evidence type="ECO:0000256" key="2">
    <source>
        <dbReference type="SAM" id="Phobius"/>
    </source>
</evidence>
<dbReference type="EMBL" id="JAMQGM010000026">
    <property type="protein sequence ID" value="MCM2578147.1"/>
    <property type="molecule type" value="Genomic_DNA"/>
</dbReference>
<feature type="transmembrane region" description="Helical" evidence="2">
    <location>
        <begin position="286"/>
        <end position="305"/>
    </location>
</feature>
<sequence length="310" mass="32395">MSTPRPQQTEASAPAPAPADGPTHDNPGGLAPVPVRPAGFGDALRSEWTKIRSVRSTLWTLGVMLIVVVGIGLLTAWGLNDSAWVGMPLLAPGLFGIMLGQVCVLTLGVLVISSEYGTGMIRATFTACPRRSRVLTAKAVVFFLLSFVATAVACTVTALVNWWVLGDQKVPPFLRGEAAGRFEDSVKDGRLIATTGEWLGATVGPALYVALLGLLALAVGALLRHSAGAVTTMLGVVLMPLLLALFMQSASLKPVQEKLIEYSALNALASFYRIPMSDGSGNGWDMLGILAAVTAVVLGGAYALIAKRDV</sequence>
<feature type="compositionally biased region" description="Polar residues" evidence="1">
    <location>
        <begin position="1"/>
        <end position="10"/>
    </location>
</feature>
<organism evidence="3 4">
    <name type="scientific">Streptomyces meridianus</name>
    <dbReference type="NCBI Taxonomy" id="2938945"/>
    <lineage>
        <taxon>Bacteria</taxon>
        <taxon>Bacillati</taxon>
        <taxon>Actinomycetota</taxon>
        <taxon>Actinomycetes</taxon>
        <taxon>Kitasatosporales</taxon>
        <taxon>Streptomycetaceae</taxon>
        <taxon>Streptomyces</taxon>
    </lineage>
</organism>